<evidence type="ECO:0000259" key="5">
    <source>
        <dbReference type="PROSITE" id="PS52004"/>
    </source>
</evidence>
<dbReference type="SUPFAM" id="SSF47336">
    <property type="entry name" value="ACP-like"/>
    <property type="match status" value="1"/>
</dbReference>
<dbReference type="GO" id="GO:0031177">
    <property type="term" value="F:phosphopantetheine binding"/>
    <property type="evidence" value="ECO:0007669"/>
    <property type="project" value="InterPro"/>
</dbReference>
<evidence type="ECO:0000256" key="2">
    <source>
        <dbReference type="ARBA" id="ARBA00022553"/>
    </source>
</evidence>
<dbReference type="Gene3D" id="1.10.1200.10">
    <property type="entry name" value="ACP-like"/>
    <property type="match status" value="1"/>
</dbReference>
<feature type="domain" description="Carrier" evidence="4">
    <location>
        <begin position="1"/>
        <end position="58"/>
    </location>
</feature>
<dbReference type="PANTHER" id="PTHR43775">
    <property type="entry name" value="FATTY ACID SYNTHASE"/>
    <property type="match status" value="1"/>
</dbReference>
<gene>
    <name evidence="6" type="ORF">GSTUAT00008604001</name>
</gene>
<dbReference type="PROSITE" id="PS52004">
    <property type="entry name" value="KS3_2"/>
    <property type="match status" value="1"/>
</dbReference>
<evidence type="ECO:0000256" key="3">
    <source>
        <dbReference type="ARBA" id="ARBA00022679"/>
    </source>
</evidence>
<reference evidence="6" key="1">
    <citation type="submission" date="2015-10" db="EMBL/GenBank/DDBJ databases">
        <authorList>
            <person name="Regsiter A."/>
            <person name="william w."/>
        </authorList>
    </citation>
    <scope>NUCLEOTIDE SEQUENCE</scope>
    <source>
        <strain evidence="6">Montdore</strain>
    </source>
</reference>
<dbReference type="GO" id="GO:0004312">
    <property type="term" value="F:fatty acid synthase activity"/>
    <property type="evidence" value="ECO:0007669"/>
    <property type="project" value="TreeGrafter"/>
</dbReference>
<keyword evidence="7" id="KW-1185">Reference proteome</keyword>
<dbReference type="PROSITE" id="PS50075">
    <property type="entry name" value="CARRIER"/>
    <property type="match status" value="1"/>
</dbReference>
<accession>A0A292PLD4</accession>
<evidence type="ECO:0000313" key="6">
    <source>
        <dbReference type="EMBL" id="CUS07307.1"/>
    </source>
</evidence>
<dbReference type="Proteomes" id="UP001412239">
    <property type="component" value="Unassembled WGS sequence"/>
</dbReference>
<dbReference type="SUPFAM" id="SSF53901">
    <property type="entry name" value="Thiolase-like"/>
    <property type="match status" value="1"/>
</dbReference>
<proteinExistence type="predicted"/>
<dbReference type="InterPro" id="IPR009081">
    <property type="entry name" value="PP-bd_ACP"/>
</dbReference>
<dbReference type="InterPro" id="IPR016039">
    <property type="entry name" value="Thiolase-like"/>
</dbReference>
<dbReference type="InterPro" id="IPR036736">
    <property type="entry name" value="ACP-like_sf"/>
</dbReference>
<dbReference type="Pfam" id="PF00550">
    <property type="entry name" value="PP-binding"/>
    <property type="match status" value="1"/>
</dbReference>
<keyword evidence="2" id="KW-0597">Phosphoprotein</keyword>
<sequence length="355" mass="38847">MKEEKLDAETPFEQYGIDSIMITKLTNCLEAVFERIPRTLFFECQTLAELTEYFVEVYAEKLIQITGLKVSYSDLSPVSVEAIDEMNSQSSATAATFNAGVLSGNKIALQPKEISKTVIAKPAIPVAKEPIAIIGLGGRYPGAQTIADFWENLKAGKDSITEIPADRWNLTDFYDEEKGKAGKSYSKWGGFLEHMDHFDPLFFNISVREAELMDPQARLFLQTAWETLEDAGYTKAKLQGEKGKNSSGAQVGVYVGVMYEEYPLFGAEENAKGNFVNPGGSISSIANRVSYFFNLHGPSMAVDTMCSSSLTAIHLACESIQNGSCTMALAGGVNLSVHPNKYLMLSQGSFAVLVR</sequence>
<dbReference type="SMART" id="SM00823">
    <property type="entry name" value="PKS_PP"/>
    <property type="match status" value="1"/>
</dbReference>
<name>A0A292PLD4_9PEZI</name>
<dbReference type="SMART" id="SM00825">
    <property type="entry name" value="PKS_KS"/>
    <property type="match status" value="1"/>
</dbReference>
<feature type="domain" description="Ketosynthase family 3 (KS3)" evidence="5">
    <location>
        <begin position="128"/>
        <end position="355"/>
    </location>
</feature>
<dbReference type="InterPro" id="IPR050091">
    <property type="entry name" value="PKS_NRPS_Biosynth_Enz"/>
</dbReference>
<dbReference type="InterPro" id="IPR020841">
    <property type="entry name" value="PKS_Beta-ketoAc_synthase_dom"/>
</dbReference>
<evidence type="ECO:0000256" key="1">
    <source>
        <dbReference type="ARBA" id="ARBA00022450"/>
    </source>
</evidence>
<dbReference type="InterPro" id="IPR020806">
    <property type="entry name" value="PKS_PP-bd"/>
</dbReference>
<keyword evidence="3" id="KW-0808">Transferase</keyword>
<dbReference type="GO" id="GO:0005737">
    <property type="term" value="C:cytoplasm"/>
    <property type="evidence" value="ECO:0007669"/>
    <property type="project" value="TreeGrafter"/>
</dbReference>
<dbReference type="Gene3D" id="3.40.47.10">
    <property type="match status" value="1"/>
</dbReference>
<dbReference type="PROSITE" id="PS00012">
    <property type="entry name" value="PHOSPHOPANTETHEINE"/>
    <property type="match status" value="1"/>
</dbReference>
<dbReference type="InterPro" id="IPR014030">
    <property type="entry name" value="Ketoacyl_synth_N"/>
</dbReference>
<dbReference type="InterPro" id="IPR006162">
    <property type="entry name" value="Ppantetheine_attach_site"/>
</dbReference>
<evidence type="ECO:0000259" key="4">
    <source>
        <dbReference type="PROSITE" id="PS50075"/>
    </source>
</evidence>
<organism evidence="6 7">
    <name type="scientific">Tuber aestivum</name>
    <name type="common">summer truffle</name>
    <dbReference type="NCBI Taxonomy" id="59557"/>
    <lineage>
        <taxon>Eukaryota</taxon>
        <taxon>Fungi</taxon>
        <taxon>Dikarya</taxon>
        <taxon>Ascomycota</taxon>
        <taxon>Pezizomycotina</taxon>
        <taxon>Pezizomycetes</taxon>
        <taxon>Pezizales</taxon>
        <taxon>Tuberaceae</taxon>
        <taxon>Tuber</taxon>
    </lineage>
</organism>
<protein>
    <submittedName>
        <fullName evidence="6">Uncharacterized protein</fullName>
    </submittedName>
</protein>
<dbReference type="EMBL" id="LN891220">
    <property type="protein sequence ID" value="CUS07307.1"/>
    <property type="molecule type" value="Genomic_DNA"/>
</dbReference>
<dbReference type="GO" id="GO:0005886">
    <property type="term" value="C:plasma membrane"/>
    <property type="evidence" value="ECO:0007669"/>
    <property type="project" value="TreeGrafter"/>
</dbReference>
<dbReference type="CDD" id="cd00833">
    <property type="entry name" value="PKS"/>
    <property type="match status" value="1"/>
</dbReference>
<dbReference type="GO" id="GO:0006633">
    <property type="term" value="P:fatty acid biosynthetic process"/>
    <property type="evidence" value="ECO:0007669"/>
    <property type="project" value="TreeGrafter"/>
</dbReference>
<evidence type="ECO:0000313" key="7">
    <source>
        <dbReference type="Proteomes" id="UP001412239"/>
    </source>
</evidence>
<keyword evidence="1" id="KW-0596">Phosphopantetheine</keyword>
<dbReference type="PANTHER" id="PTHR43775:SF37">
    <property type="entry name" value="SI:DKEY-61P9.11"/>
    <property type="match status" value="1"/>
</dbReference>
<dbReference type="AlphaFoldDB" id="A0A292PLD4"/>
<dbReference type="Pfam" id="PF00109">
    <property type="entry name" value="ketoacyl-synt"/>
    <property type="match status" value="1"/>
</dbReference>